<dbReference type="Proteomes" id="UP000523007">
    <property type="component" value="Unassembled WGS sequence"/>
</dbReference>
<reference evidence="2 3" key="1">
    <citation type="submission" date="2020-08" db="EMBL/GenBank/DDBJ databases">
        <title>Sequencing the genomes of 1000 actinobacteria strains.</title>
        <authorList>
            <person name="Klenk H.-P."/>
        </authorList>
    </citation>
    <scope>NUCLEOTIDE SEQUENCE [LARGE SCALE GENOMIC DNA]</scope>
    <source>
        <strain evidence="2 3">DSM 102030</strain>
    </source>
</reference>
<accession>A0A7W7RHM2</accession>
<evidence type="ECO:0000313" key="3">
    <source>
        <dbReference type="Proteomes" id="UP000523007"/>
    </source>
</evidence>
<feature type="transmembrane region" description="Helical" evidence="1">
    <location>
        <begin position="36"/>
        <end position="59"/>
    </location>
</feature>
<dbReference type="AlphaFoldDB" id="A0A7W7RHM2"/>
<dbReference type="RefSeq" id="WP_184579391.1">
    <property type="nucleotide sequence ID" value="NZ_JACHJT010000001.1"/>
</dbReference>
<sequence>MIADTAAEIRWVAALTRSAVAARVDRSRPRPLSDRGLLWLMLAIGVGALAVASVLGFALAEWAMSRTGDVLPAAGGAVAVGAAFLGLMYLVFASKRRRSSTEADWD</sequence>
<organism evidence="2 3">
    <name type="scientific">Lipingzhangella halophila</name>
    <dbReference type="NCBI Taxonomy" id="1783352"/>
    <lineage>
        <taxon>Bacteria</taxon>
        <taxon>Bacillati</taxon>
        <taxon>Actinomycetota</taxon>
        <taxon>Actinomycetes</taxon>
        <taxon>Streptosporangiales</taxon>
        <taxon>Nocardiopsidaceae</taxon>
        <taxon>Lipingzhangella</taxon>
    </lineage>
</organism>
<name>A0A7W7RHM2_9ACTN</name>
<evidence type="ECO:0008006" key="4">
    <source>
        <dbReference type="Google" id="ProtNLM"/>
    </source>
</evidence>
<dbReference type="EMBL" id="JACHJT010000001">
    <property type="protein sequence ID" value="MBB4932147.1"/>
    <property type="molecule type" value="Genomic_DNA"/>
</dbReference>
<keyword evidence="1" id="KW-0472">Membrane</keyword>
<evidence type="ECO:0000313" key="2">
    <source>
        <dbReference type="EMBL" id="MBB4932147.1"/>
    </source>
</evidence>
<keyword evidence="3" id="KW-1185">Reference proteome</keyword>
<protein>
    <recommendedName>
        <fullName evidence="4">Holin-X, holin superfamily III</fullName>
    </recommendedName>
</protein>
<feature type="transmembrane region" description="Helical" evidence="1">
    <location>
        <begin position="71"/>
        <end position="92"/>
    </location>
</feature>
<keyword evidence="1" id="KW-1133">Transmembrane helix</keyword>
<keyword evidence="1" id="KW-0812">Transmembrane</keyword>
<comment type="caution">
    <text evidence="2">The sequence shown here is derived from an EMBL/GenBank/DDBJ whole genome shotgun (WGS) entry which is preliminary data.</text>
</comment>
<evidence type="ECO:0000256" key="1">
    <source>
        <dbReference type="SAM" id="Phobius"/>
    </source>
</evidence>
<gene>
    <name evidence="2" type="ORF">F4561_002967</name>
</gene>
<proteinExistence type="predicted"/>